<organism evidence="1">
    <name type="scientific">Clostridioides difficile</name>
    <name type="common">Peptoclostridium difficile</name>
    <dbReference type="NCBI Taxonomy" id="1496"/>
    <lineage>
        <taxon>Bacteria</taxon>
        <taxon>Bacillati</taxon>
        <taxon>Bacillota</taxon>
        <taxon>Clostridia</taxon>
        <taxon>Peptostreptococcales</taxon>
        <taxon>Peptostreptococcaceae</taxon>
        <taxon>Clostridioides</taxon>
    </lineage>
</organism>
<gene>
    <name evidence="1" type="ORF">BN1095_3940001</name>
</gene>
<protein>
    <submittedName>
        <fullName evidence="1">Uncharacterized protein</fullName>
    </submittedName>
</protein>
<accession>A0A069AWD8</accession>
<reference evidence="1" key="1">
    <citation type="submission" date="2014-07" db="EMBL/GenBank/DDBJ databases">
        <authorList>
            <person name="Monot Marc"/>
        </authorList>
    </citation>
    <scope>NUCLEOTIDE SEQUENCE</scope>
    <source>
        <strain evidence="1">7032989</strain>
    </source>
</reference>
<name>A0A069AWD8_CLODI</name>
<proteinExistence type="predicted"/>
<sequence length="80" mass="8655">MRGEINDVDIDADNIGNGDGIERILFDAAIFVVVVVFPVLHEHTAHLITLLLEQGGGYGRIDTAGEPDDDIGRVCCRIHA</sequence>
<evidence type="ECO:0000313" key="1">
    <source>
        <dbReference type="EMBL" id="CDT27708.1"/>
    </source>
</evidence>
<dbReference type="AlphaFoldDB" id="A0A069AWD8"/>
<dbReference type="EMBL" id="LK933065">
    <property type="protein sequence ID" value="CDT27708.1"/>
    <property type="molecule type" value="Genomic_DNA"/>
</dbReference>